<feature type="compositionally biased region" description="Polar residues" evidence="2">
    <location>
        <begin position="271"/>
        <end position="280"/>
    </location>
</feature>
<evidence type="ECO:0000256" key="1">
    <source>
        <dbReference type="PROSITE-ProRule" id="PRU00076"/>
    </source>
</evidence>
<dbReference type="PROSITE" id="PS00022">
    <property type="entry name" value="EGF_1"/>
    <property type="match status" value="1"/>
</dbReference>
<dbReference type="SUPFAM" id="SSF57196">
    <property type="entry name" value="EGF/Laminin"/>
    <property type="match status" value="1"/>
</dbReference>
<comment type="caution">
    <text evidence="1">Lacks conserved residue(s) required for the propagation of feature annotation.</text>
</comment>
<dbReference type="PROSITE" id="PS50026">
    <property type="entry name" value="EGF_3"/>
    <property type="match status" value="1"/>
</dbReference>
<dbReference type="AlphaFoldDB" id="A0A9D3YF56"/>
<protein>
    <recommendedName>
        <fullName evidence="5">EGF-like domain-containing protein</fullName>
    </recommendedName>
</protein>
<feature type="compositionally biased region" description="Basic and acidic residues" evidence="2">
    <location>
        <begin position="99"/>
        <end position="144"/>
    </location>
</feature>
<keyword evidence="7" id="KW-1185">Reference proteome</keyword>
<name>A0A9D3YF56_DREPO</name>
<evidence type="ECO:0000256" key="3">
    <source>
        <dbReference type="SAM" id="Phobius"/>
    </source>
</evidence>
<sequence>MAEGLFTILMRILIITTVSAIENINDTAVQNNFKAGQLIDDSPNRLLDAPLAKSSTNSQSSTSLPMNEFFHQLSYPLSRSKREKRRFSLSRNSNFFRRNENSWESRSKDKSNSDKESQKQDKRMKELETEIRKVEQDKHKLNERIKKHGPSKSNEKEEKTLDSKLKRLLEEKNKLERGKTVSAVDDRCLTNPCKNGGTCKQQPNESSKFVCICHVANRGNYCQDKTQICSALKCGRIKDCVFSPSGTHCICEGIPPNNDQSCMSDKKPQSKIGTSEQNNGLHRPVVDQSQTVESNKKKSTTKQLIVGILVVIVILVSATCCLCIKANNKQRALEKLYVEALDQDYMPPEEPPEMSGVCMDVVKTTCCCAKSSYPDSYLPLNPQ</sequence>
<reference evidence="6" key="1">
    <citation type="journal article" date="2019" name="bioRxiv">
        <title>The Genome of the Zebra Mussel, Dreissena polymorpha: A Resource for Invasive Species Research.</title>
        <authorList>
            <person name="McCartney M.A."/>
            <person name="Auch B."/>
            <person name="Kono T."/>
            <person name="Mallez S."/>
            <person name="Zhang Y."/>
            <person name="Obille A."/>
            <person name="Becker A."/>
            <person name="Abrahante J.E."/>
            <person name="Garbe J."/>
            <person name="Badalamenti J.P."/>
            <person name="Herman A."/>
            <person name="Mangelson H."/>
            <person name="Liachko I."/>
            <person name="Sullivan S."/>
            <person name="Sone E.D."/>
            <person name="Koren S."/>
            <person name="Silverstein K.A.T."/>
            <person name="Beckman K.B."/>
            <person name="Gohl D.M."/>
        </authorList>
    </citation>
    <scope>NUCLEOTIDE SEQUENCE</scope>
    <source>
        <strain evidence="6">Duluth1</strain>
        <tissue evidence="6">Whole animal</tissue>
    </source>
</reference>
<keyword evidence="4" id="KW-0732">Signal</keyword>
<keyword evidence="1" id="KW-0245">EGF-like domain</keyword>
<evidence type="ECO:0000313" key="6">
    <source>
        <dbReference type="EMBL" id="KAH3699387.1"/>
    </source>
</evidence>
<feature type="domain" description="EGF-like" evidence="5">
    <location>
        <begin position="184"/>
        <end position="223"/>
    </location>
</feature>
<comment type="caution">
    <text evidence="6">The sequence shown here is derived from an EMBL/GenBank/DDBJ whole genome shotgun (WGS) entry which is preliminary data.</text>
</comment>
<evidence type="ECO:0000256" key="2">
    <source>
        <dbReference type="SAM" id="MobiDB-lite"/>
    </source>
</evidence>
<keyword evidence="1" id="KW-1015">Disulfide bond</keyword>
<evidence type="ECO:0000259" key="5">
    <source>
        <dbReference type="PROSITE" id="PS50026"/>
    </source>
</evidence>
<evidence type="ECO:0000313" key="7">
    <source>
        <dbReference type="Proteomes" id="UP000828390"/>
    </source>
</evidence>
<gene>
    <name evidence="6" type="ORF">DPMN_074342</name>
</gene>
<keyword evidence="3" id="KW-0812">Transmembrane</keyword>
<proteinExistence type="predicted"/>
<dbReference type="OrthoDB" id="406708at2759"/>
<dbReference type="Gene3D" id="2.10.25.10">
    <property type="entry name" value="Laminin"/>
    <property type="match status" value="1"/>
</dbReference>
<feature type="region of interest" description="Disordered" evidence="2">
    <location>
        <begin position="262"/>
        <end position="294"/>
    </location>
</feature>
<feature type="disulfide bond" evidence="1">
    <location>
        <begin position="213"/>
        <end position="222"/>
    </location>
</feature>
<feature type="signal peptide" evidence="4">
    <location>
        <begin position="1"/>
        <end position="20"/>
    </location>
</feature>
<dbReference type="InterPro" id="IPR000742">
    <property type="entry name" value="EGF"/>
</dbReference>
<reference evidence="6" key="2">
    <citation type="submission" date="2020-11" db="EMBL/GenBank/DDBJ databases">
        <authorList>
            <person name="McCartney M.A."/>
            <person name="Auch B."/>
            <person name="Kono T."/>
            <person name="Mallez S."/>
            <person name="Becker A."/>
            <person name="Gohl D.M."/>
            <person name="Silverstein K.A.T."/>
            <person name="Koren S."/>
            <person name="Bechman K.B."/>
            <person name="Herman A."/>
            <person name="Abrahante J.E."/>
            <person name="Garbe J."/>
        </authorList>
    </citation>
    <scope>NUCLEOTIDE SEQUENCE</scope>
    <source>
        <strain evidence="6">Duluth1</strain>
        <tissue evidence="6">Whole animal</tissue>
    </source>
</reference>
<feature type="region of interest" description="Disordered" evidence="2">
    <location>
        <begin position="99"/>
        <end position="160"/>
    </location>
</feature>
<organism evidence="6 7">
    <name type="scientific">Dreissena polymorpha</name>
    <name type="common">Zebra mussel</name>
    <name type="synonym">Mytilus polymorpha</name>
    <dbReference type="NCBI Taxonomy" id="45954"/>
    <lineage>
        <taxon>Eukaryota</taxon>
        <taxon>Metazoa</taxon>
        <taxon>Spiralia</taxon>
        <taxon>Lophotrochozoa</taxon>
        <taxon>Mollusca</taxon>
        <taxon>Bivalvia</taxon>
        <taxon>Autobranchia</taxon>
        <taxon>Heteroconchia</taxon>
        <taxon>Euheterodonta</taxon>
        <taxon>Imparidentia</taxon>
        <taxon>Neoheterodontei</taxon>
        <taxon>Myida</taxon>
        <taxon>Dreissenoidea</taxon>
        <taxon>Dreissenidae</taxon>
        <taxon>Dreissena</taxon>
    </lineage>
</organism>
<keyword evidence="3" id="KW-0472">Membrane</keyword>
<accession>A0A9D3YF56</accession>
<feature type="transmembrane region" description="Helical" evidence="3">
    <location>
        <begin position="304"/>
        <end position="324"/>
    </location>
</feature>
<dbReference type="Proteomes" id="UP000828390">
    <property type="component" value="Unassembled WGS sequence"/>
</dbReference>
<evidence type="ECO:0000256" key="4">
    <source>
        <dbReference type="SAM" id="SignalP"/>
    </source>
</evidence>
<keyword evidence="3" id="KW-1133">Transmembrane helix</keyword>
<dbReference type="EMBL" id="JAIWYP010000015">
    <property type="protein sequence ID" value="KAH3699387.1"/>
    <property type="molecule type" value="Genomic_DNA"/>
</dbReference>
<feature type="chain" id="PRO_5039249309" description="EGF-like domain-containing protein" evidence="4">
    <location>
        <begin position="21"/>
        <end position="383"/>
    </location>
</feature>